<protein>
    <recommendedName>
        <fullName evidence="4">DUF922 domain-containing protein</fullName>
    </recommendedName>
</protein>
<evidence type="ECO:0000256" key="1">
    <source>
        <dbReference type="SAM" id="SignalP"/>
    </source>
</evidence>
<proteinExistence type="predicted"/>
<gene>
    <name evidence="2" type="ORF">A6A04_09265</name>
</gene>
<dbReference type="OrthoDB" id="8441103at2"/>
<dbReference type="Proteomes" id="UP000078428">
    <property type="component" value="Unassembled WGS sequence"/>
</dbReference>
<dbReference type="RefSeq" id="WP_068495849.1">
    <property type="nucleotide sequence ID" value="NZ_LWQT01000120.1"/>
</dbReference>
<sequence length="220" mass="24133">MVIRVLVLALLLASPCAAQTCPPPGVFVPERKVSLSTGMGVPVYSSELSRAQVNALAGRLGQLSGGKVVGLTQSEVEGKVLPQFWTVDLGGGQSCLGLGRVDGFWRLRDLIVHIASEYGPGGCNYAKVRLHEDEHVAIARETFQRWAPRLEDALRREAGGISPMVVPLGQVERRREEITQRLFRSLNPPMDGFRAELRDRNAAIDTAANYRLVMSRCPSW</sequence>
<dbReference type="EMBL" id="LWQT01000120">
    <property type="protein sequence ID" value="OAN44056.1"/>
    <property type="molecule type" value="Genomic_DNA"/>
</dbReference>
<feature type="signal peptide" evidence="1">
    <location>
        <begin position="1"/>
        <end position="20"/>
    </location>
</feature>
<dbReference type="AlphaFoldDB" id="A0A178M6A2"/>
<evidence type="ECO:0000313" key="2">
    <source>
        <dbReference type="EMBL" id="OAN44056.1"/>
    </source>
</evidence>
<reference evidence="2 3" key="1">
    <citation type="submission" date="2016-04" db="EMBL/GenBank/DDBJ databases">
        <title>Draft genome sequence of freshwater magnetotactic bacteria Magnetospirillum marisnigri SP-1 and Magnetospirillum moscoviense BB-1.</title>
        <authorList>
            <person name="Koziaeva V."/>
            <person name="Dziuba M.V."/>
            <person name="Ivanov T.M."/>
            <person name="Kuznetsov B."/>
            <person name="Grouzdev D.S."/>
        </authorList>
    </citation>
    <scope>NUCLEOTIDE SEQUENCE [LARGE SCALE GENOMIC DNA]</scope>
    <source>
        <strain evidence="2 3">SP-1</strain>
    </source>
</reference>
<accession>A0A178M6A2</accession>
<dbReference type="STRING" id="1285242.A6A04_09265"/>
<evidence type="ECO:0008006" key="4">
    <source>
        <dbReference type="Google" id="ProtNLM"/>
    </source>
</evidence>
<feature type="chain" id="PRO_5008091721" description="DUF922 domain-containing protein" evidence="1">
    <location>
        <begin position="21"/>
        <end position="220"/>
    </location>
</feature>
<keyword evidence="3" id="KW-1185">Reference proteome</keyword>
<name>A0A178M6A2_9PROT</name>
<organism evidence="2 3">
    <name type="scientific">Paramagnetospirillum marisnigri</name>
    <dbReference type="NCBI Taxonomy" id="1285242"/>
    <lineage>
        <taxon>Bacteria</taxon>
        <taxon>Pseudomonadati</taxon>
        <taxon>Pseudomonadota</taxon>
        <taxon>Alphaproteobacteria</taxon>
        <taxon>Rhodospirillales</taxon>
        <taxon>Magnetospirillaceae</taxon>
        <taxon>Paramagnetospirillum</taxon>
    </lineage>
</organism>
<keyword evidence="1" id="KW-0732">Signal</keyword>
<evidence type="ECO:0000313" key="3">
    <source>
        <dbReference type="Proteomes" id="UP000078428"/>
    </source>
</evidence>
<comment type="caution">
    <text evidence="2">The sequence shown here is derived from an EMBL/GenBank/DDBJ whole genome shotgun (WGS) entry which is preliminary data.</text>
</comment>